<protein>
    <recommendedName>
        <fullName evidence="3">SSD domain-containing protein</fullName>
    </recommendedName>
</protein>
<feature type="transmembrane region" description="Helical" evidence="2">
    <location>
        <begin position="822"/>
        <end position="851"/>
    </location>
</feature>
<dbReference type="InterPro" id="IPR000731">
    <property type="entry name" value="SSD"/>
</dbReference>
<dbReference type="PANTHER" id="PTHR10796">
    <property type="entry name" value="PATCHED-RELATED"/>
    <property type="match status" value="1"/>
</dbReference>
<keyword evidence="5" id="KW-1185">Reference proteome</keyword>
<keyword evidence="2" id="KW-1133">Transmembrane helix</keyword>
<evidence type="ECO:0000256" key="2">
    <source>
        <dbReference type="SAM" id="Phobius"/>
    </source>
</evidence>
<feature type="transmembrane region" description="Helical" evidence="2">
    <location>
        <begin position="313"/>
        <end position="334"/>
    </location>
</feature>
<keyword evidence="2" id="KW-0812">Transmembrane</keyword>
<dbReference type="GO" id="GO:0022857">
    <property type="term" value="F:transmembrane transporter activity"/>
    <property type="evidence" value="ECO:0007669"/>
    <property type="project" value="InterPro"/>
</dbReference>
<dbReference type="AlphaFoldDB" id="A0AAD3HDZ5"/>
<dbReference type="PRINTS" id="PR00702">
    <property type="entry name" value="ACRIFLAVINRP"/>
</dbReference>
<feature type="transmembrane region" description="Helical" evidence="2">
    <location>
        <begin position="693"/>
        <end position="712"/>
    </location>
</feature>
<dbReference type="PROSITE" id="PS50156">
    <property type="entry name" value="SSD"/>
    <property type="match status" value="1"/>
</dbReference>
<feature type="transmembrane region" description="Helical" evidence="2">
    <location>
        <begin position="383"/>
        <end position="408"/>
    </location>
</feature>
<name>A0AAD3HDZ5_9STRA</name>
<comment type="similarity">
    <text evidence="1">Belongs to the patched family.</text>
</comment>
<feature type="transmembrane region" description="Helical" evidence="2">
    <location>
        <begin position="461"/>
        <end position="485"/>
    </location>
</feature>
<dbReference type="GO" id="GO:0016020">
    <property type="term" value="C:membrane"/>
    <property type="evidence" value="ECO:0007669"/>
    <property type="project" value="InterPro"/>
</dbReference>
<sequence>MFNLVEHCKQQAFGSIVYVHTSSQTEAYKLQCIVSINFSIGTFLAGYYTNFFLESDNVKLLTPTTSEALEFRDWIENRSGFAASKYGIDVFLHANSDLCEIIGITNYFADDYLDFSSSILTDDELLKALNIGPFFPNGKPVNVKEAFGLLQTITDSESGLELISTAQALKLHIRLPTFNLNPTANMTTELDPSEDGGTANFSHDKAFEKLFIKNLIAYRQALLAEGNEFHIEIFSSGSLADESAAAVYKDIPLVPIMFVVICVFSCSVFFKRDKVQSSTLLLGAGSVITVILSLMTGCGILFCVGVPFSSLTITVPFVLLGIGLDDAYIISGTLHQTDHKRGIEERIKTTIEECGVSIVLTTLTTTTAFLLGLTSVVPALTGFYIYAAVGVIVDFVYQVTFFISLLYLDEKRKAGGRYDCLICFSTSPNVSADASSDKDGLLVRLLGSFSEILLKLKVTRILIILLFFTASVLSAITASKIPIAFDFVDLVSRTSYVKEYINTKELYDEPVTYNAYAFFRFVDLSQPEVRSLARDYVNSIVALPQITTDPNHFWLNDFDSYIDILTSTNPEVAILTFEEQVDLFLSDEYYNTLYSKRLVRNSIGNLTATVTKIKLDNLGLKDAKNQVNFLKSQRLIGNQFLQNLGDLVSQLPTEEGEETEPIEQEDFYEYTPFFTYGGDYSLWEFYEVVPTELISTTISAIAAVAVITILFVPNLLAVAIVVPAVLMIYADVLAVMVLAGFALNPVTLISIIMSIGLMVDYVLHVVMKSFEESQDEKTEEVDHKHIVDLKECLTTMGSSVFTGGLSTILSTVPLAFSTSDIFFSIFVVFFSFVMISFLHGLVFVPAILAFLDNTKENQKKNPSNDKDVFIEDGIE</sequence>
<dbReference type="InterPro" id="IPR001036">
    <property type="entry name" value="Acrflvin-R"/>
</dbReference>
<feature type="transmembrane region" description="Helical" evidence="2">
    <location>
        <begin position="793"/>
        <end position="816"/>
    </location>
</feature>
<dbReference type="InterPro" id="IPR053958">
    <property type="entry name" value="HMGCR/SNAP/NPC1-like_SSD"/>
</dbReference>
<reference evidence="4 5" key="1">
    <citation type="journal article" date="2021" name="Sci. Rep.">
        <title>The genome of the diatom Chaetoceros tenuissimus carries an ancient integrated fragment of an extant virus.</title>
        <authorList>
            <person name="Hongo Y."/>
            <person name="Kimura K."/>
            <person name="Takaki Y."/>
            <person name="Yoshida Y."/>
            <person name="Baba S."/>
            <person name="Kobayashi G."/>
            <person name="Nagasaki K."/>
            <person name="Hano T."/>
            <person name="Tomaru Y."/>
        </authorList>
    </citation>
    <scope>NUCLEOTIDE SEQUENCE [LARGE SCALE GENOMIC DNA]</scope>
    <source>
        <strain evidence="4 5">NIES-3715</strain>
    </source>
</reference>
<dbReference type="EMBL" id="BLLK01000069">
    <property type="protein sequence ID" value="GFH60140.1"/>
    <property type="molecule type" value="Genomic_DNA"/>
</dbReference>
<feature type="domain" description="SSD" evidence="3">
    <location>
        <begin position="250"/>
        <end position="408"/>
    </location>
</feature>
<evidence type="ECO:0000256" key="1">
    <source>
        <dbReference type="ARBA" id="ARBA00005585"/>
    </source>
</evidence>
<accession>A0AAD3HDZ5</accession>
<dbReference type="InterPro" id="IPR051697">
    <property type="entry name" value="Patched_domain-protein"/>
</dbReference>
<dbReference type="Proteomes" id="UP001054902">
    <property type="component" value="Unassembled WGS sequence"/>
</dbReference>
<gene>
    <name evidence="4" type="ORF">CTEN210_16616</name>
</gene>
<dbReference type="Gene3D" id="1.20.1640.10">
    <property type="entry name" value="Multidrug efflux transporter AcrB transmembrane domain"/>
    <property type="match status" value="2"/>
</dbReference>
<feature type="transmembrane region" description="Helical" evidence="2">
    <location>
        <begin position="282"/>
        <end position="307"/>
    </location>
</feature>
<evidence type="ECO:0000259" key="3">
    <source>
        <dbReference type="PROSITE" id="PS50156"/>
    </source>
</evidence>
<dbReference type="Pfam" id="PF12349">
    <property type="entry name" value="Sterol-sensing"/>
    <property type="match status" value="1"/>
</dbReference>
<feature type="transmembrane region" description="Helical" evidence="2">
    <location>
        <begin position="251"/>
        <end position="270"/>
    </location>
</feature>
<keyword evidence="2" id="KW-0472">Membrane</keyword>
<evidence type="ECO:0000313" key="4">
    <source>
        <dbReference type="EMBL" id="GFH60140.1"/>
    </source>
</evidence>
<proteinExistence type="inferred from homology"/>
<dbReference type="SUPFAM" id="SSF82866">
    <property type="entry name" value="Multidrug efflux transporter AcrB transmembrane domain"/>
    <property type="match status" value="2"/>
</dbReference>
<comment type="caution">
    <text evidence="4">The sequence shown here is derived from an EMBL/GenBank/DDBJ whole genome shotgun (WGS) entry which is preliminary data.</text>
</comment>
<evidence type="ECO:0000313" key="5">
    <source>
        <dbReference type="Proteomes" id="UP001054902"/>
    </source>
</evidence>
<feature type="transmembrane region" description="Helical" evidence="2">
    <location>
        <begin position="355"/>
        <end position="377"/>
    </location>
</feature>
<organism evidence="4 5">
    <name type="scientific">Chaetoceros tenuissimus</name>
    <dbReference type="NCBI Taxonomy" id="426638"/>
    <lineage>
        <taxon>Eukaryota</taxon>
        <taxon>Sar</taxon>
        <taxon>Stramenopiles</taxon>
        <taxon>Ochrophyta</taxon>
        <taxon>Bacillariophyta</taxon>
        <taxon>Coscinodiscophyceae</taxon>
        <taxon>Chaetocerotophycidae</taxon>
        <taxon>Chaetocerotales</taxon>
        <taxon>Chaetocerotaceae</taxon>
        <taxon>Chaetoceros</taxon>
    </lineage>
</organism>
<dbReference type="PANTHER" id="PTHR10796:SF92">
    <property type="entry name" value="PATCHED-RELATED, ISOFORM A"/>
    <property type="match status" value="1"/>
</dbReference>